<feature type="transmembrane region" description="Helical" evidence="2">
    <location>
        <begin position="12"/>
        <end position="41"/>
    </location>
</feature>
<evidence type="ECO:0000313" key="4">
    <source>
        <dbReference type="Proteomes" id="UP000094828"/>
    </source>
</evidence>
<comment type="caution">
    <text evidence="3">The sequence shown here is derived from an EMBL/GenBank/DDBJ whole genome shotgun (WGS) entry which is preliminary data.</text>
</comment>
<evidence type="ECO:0000256" key="2">
    <source>
        <dbReference type="SAM" id="Phobius"/>
    </source>
</evidence>
<reference evidence="3 4" key="1">
    <citation type="submission" date="2016-05" db="EMBL/GenBank/DDBJ databases">
        <title>Genomic and physiological characterization of Planctopirus sp. isolated from fresh water lake.</title>
        <authorList>
            <person name="Subhash Y."/>
            <person name="Ramana C."/>
        </authorList>
    </citation>
    <scope>NUCLEOTIDE SEQUENCE [LARGE SCALE GENOMIC DNA]</scope>
    <source>
        <strain evidence="3 4">JC280</strain>
    </source>
</reference>
<feature type="region of interest" description="Disordered" evidence="1">
    <location>
        <begin position="82"/>
        <end position="104"/>
    </location>
</feature>
<feature type="region of interest" description="Disordered" evidence="1">
    <location>
        <begin position="157"/>
        <end position="178"/>
    </location>
</feature>
<sequence>MGRAGIRQQEHLMGKVSFALTSLVAAIPGGFLCYLLVMAFVSHAANLQLMSQIFVGLSLLCAGTVALMPVGILIFGGRSAGKKTAAKSPAGKKSQAVADEDDAEVLDADEDLEIEEDLEATSSFEPVVDGDDDFTDAIEQDSNEMFLESADDLETASEEIFDDFDDEEDSKKTKKKRK</sequence>
<protein>
    <submittedName>
        <fullName evidence="3">Uncharacterized protein</fullName>
    </submittedName>
</protein>
<feature type="transmembrane region" description="Helical" evidence="2">
    <location>
        <begin position="53"/>
        <end position="75"/>
    </location>
</feature>
<evidence type="ECO:0000256" key="1">
    <source>
        <dbReference type="SAM" id="MobiDB-lite"/>
    </source>
</evidence>
<dbReference type="Proteomes" id="UP000094828">
    <property type="component" value="Unassembled WGS sequence"/>
</dbReference>
<keyword evidence="2" id="KW-1133">Transmembrane helix</keyword>
<accession>A0A1C3EAC3</accession>
<keyword evidence="4" id="KW-1185">Reference proteome</keyword>
<dbReference type="AlphaFoldDB" id="A0A1C3EAC3"/>
<proteinExistence type="predicted"/>
<gene>
    <name evidence="3" type="ORF">A6X21_06195</name>
</gene>
<dbReference type="STRING" id="1841610.A6X21_06195"/>
<keyword evidence="2" id="KW-0812">Transmembrane</keyword>
<name>A0A1C3EAC3_9PLAN</name>
<feature type="compositionally biased region" description="Acidic residues" evidence="1">
    <location>
        <begin position="157"/>
        <end position="168"/>
    </location>
</feature>
<evidence type="ECO:0000313" key="3">
    <source>
        <dbReference type="EMBL" id="ODA30207.1"/>
    </source>
</evidence>
<dbReference type="EMBL" id="LYDR01000113">
    <property type="protein sequence ID" value="ODA30207.1"/>
    <property type="molecule type" value="Genomic_DNA"/>
</dbReference>
<keyword evidence="2" id="KW-0472">Membrane</keyword>
<organism evidence="3 4">
    <name type="scientific">Planctopirus hydrillae</name>
    <dbReference type="NCBI Taxonomy" id="1841610"/>
    <lineage>
        <taxon>Bacteria</taxon>
        <taxon>Pseudomonadati</taxon>
        <taxon>Planctomycetota</taxon>
        <taxon>Planctomycetia</taxon>
        <taxon>Planctomycetales</taxon>
        <taxon>Planctomycetaceae</taxon>
        <taxon>Planctopirus</taxon>
    </lineage>
</organism>